<gene>
    <name evidence="1" type="ORF">DPMN_012330</name>
</gene>
<protein>
    <submittedName>
        <fullName evidence="1">Uncharacterized protein</fullName>
    </submittedName>
</protein>
<reference evidence="1" key="2">
    <citation type="submission" date="2020-11" db="EMBL/GenBank/DDBJ databases">
        <authorList>
            <person name="McCartney M.A."/>
            <person name="Auch B."/>
            <person name="Kono T."/>
            <person name="Mallez S."/>
            <person name="Becker A."/>
            <person name="Gohl D.M."/>
            <person name="Silverstein K.A.T."/>
            <person name="Koren S."/>
            <person name="Bechman K.B."/>
            <person name="Herman A."/>
            <person name="Abrahante J.E."/>
            <person name="Garbe J."/>
        </authorList>
    </citation>
    <scope>NUCLEOTIDE SEQUENCE</scope>
    <source>
        <strain evidence="1">Duluth1</strain>
        <tissue evidence="1">Whole animal</tissue>
    </source>
</reference>
<proteinExistence type="predicted"/>
<organism evidence="1 2">
    <name type="scientific">Dreissena polymorpha</name>
    <name type="common">Zebra mussel</name>
    <name type="synonym">Mytilus polymorpha</name>
    <dbReference type="NCBI Taxonomy" id="45954"/>
    <lineage>
        <taxon>Eukaryota</taxon>
        <taxon>Metazoa</taxon>
        <taxon>Spiralia</taxon>
        <taxon>Lophotrochozoa</taxon>
        <taxon>Mollusca</taxon>
        <taxon>Bivalvia</taxon>
        <taxon>Autobranchia</taxon>
        <taxon>Heteroconchia</taxon>
        <taxon>Euheterodonta</taxon>
        <taxon>Imparidentia</taxon>
        <taxon>Neoheterodontei</taxon>
        <taxon>Myida</taxon>
        <taxon>Dreissenoidea</taxon>
        <taxon>Dreissenidae</taxon>
        <taxon>Dreissena</taxon>
    </lineage>
</organism>
<evidence type="ECO:0000313" key="1">
    <source>
        <dbReference type="EMBL" id="KAH3888298.1"/>
    </source>
</evidence>
<keyword evidence="2" id="KW-1185">Reference proteome</keyword>
<reference evidence="1" key="1">
    <citation type="journal article" date="2019" name="bioRxiv">
        <title>The Genome of the Zebra Mussel, Dreissena polymorpha: A Resource for Invasive Species Research.</title>
        <authorList>
            <person name="McCartney M.A."/>
            <person name="Auch B."/>
            <person name="Kono T."/>
            <person name="Mallez S."/>
            <person name="Zhang Y."/>
            <person name="Obille A."/>
            <person name="Becker A."/>
            <person name="Abrahante J.E."/>
            <person name="Garbe J."/>
            <person name="Badalamenti J.P."/>
            <person name="Herman A."/>
            <person name="Mangelson H."/>
            <person name="Liachko I."/>
            <person name="Sullivan S."/>
            <person name="Sone E.D."/>
            <person name="Koren S."/>
            <person name="Silverstein K.A.T."/>
            <person name="Beckman K.B."/>
            <person name="Gohl D.M."/>
        </authorList>
    </citation>
    <scope>NUCLEOTIDE SEQUENCE</scope>
    <source>
        <strain evidence="1">Duluth1</strain>
        <tissue evidence="1">Whole animal</tissue>
    </source>
</reference>
<comment type="caution">
    <text evidence="1">The sequence shown here is derived from an EMBL/GenBank/DDBJ whole genome shotgun (WGS) entry which is preliminary data.</text>
</comment>
<dbReference type="Proteomes" id="UP000828390">
    <property type="component" value="Unassembled WGS sequence"/>
</dbReference>
<dbReference type="AlphaFoldDB" id="A0A9D4S2Q8"/>
<dbReference type="EMBL" id="JAIWYP010000001">
    <property type="protein sequence ID" value="KAH3888298.1"/>
    <property type="molecule type" value="Genomic_DNA"/>
</dbReference>
<evidence type="ECO:0000313" key="2">
    <source>
        <dbReference type="Proteomes" id="UP000828390"/>
    </source>
</evidence>
<sequence length="99" mass="11161">MREIFSKPPSVAYRRDRNLCDTLVHNKTSKATFITHICEANCTCCNKLTSDIEDTDGKITYGTCKNVTCRTRNVIYGIGCNRCDCVVYVGRRRGKSENG</sequence>
<name>A0A9D4S2Q8_DREPO</name>
<accession>A0A9D4S2Q8</accession>